<feature type="transmembrane region" description="Helical" evidence="1">
    <location>
        <begin position="84"/>
        <end position="103"/>
    </location>
</feature>
<keyword evidence="1" id="KW-0812">Transmembrane</keyword>
<evidence type="ECO:0000256" key="1">
    <source>
        <dbReference type="SAM" id="Phobius"/>
    </source>
</evidence>
<feature type="transmembrane region" description="Helical" evidence="1">
    <location>
        <begin position="58"/>
        <end position="77"/>
    </location>
</feature>
<protein>
    <submittedName>
        <fullName evidence="2">Uncharacterized protein</fullName>
    </submittedName>
</protein>
<feature type="transmembrane region" description="Helical" evidence="1">
    <location>
        <begin position="24"/>
        <end position="46"/>
    </location>
</feature>
<dbReference type="Proteomes" id="UP001138802">
    <property type="component" value="Unassembled WGS sequence"/>
</dbReference>
<accession>A0A9X0WGD5</accession>
<keyword evidence="3" id="KW-1185">Reference proteome</keyword>
<feature type="transmembrane region" description="Helical" evidence="1">
    <location>
        <begin position="140"/>
        <end position="157"/>
    </location>
</feature>
<dbReference type="EMBL" id="NRSD01000003">
    <property type="protein sequence ID" value="MBK1644005.1"/>
    <property type="molecule type" value="Genomic_DNA"/>
</dbReference>
<dbReference type="AlphaFoldDB" id="A0A9X0WGD5"/>
<keyword evidence="1" id="KW-0472">Membrane</keyword>
<organism evidence="2 3">
    <name type="scientific">Thiocapsa imhoffii</name>
    <dbReference type="NCBI Taxonomy" id="382777"/>
    <lineage>
        <taxon>Bacteria</taxon>
        <taxon>Pseudomonadati</taxon>
        <taxon>Pseudomonadota</taxon>
        <taxon>Gammaproteobacteria</taxon>
        <taxon>Chromatiales</taxon>
        <taxon>Chromatiaceae</taxon>
        <taxon>Thiocapsa</taxon>
    </lineage>
</organism>
<proteinExistence type="predicted"/>
<name>A0A9X0WGD5_9GAMM</name>
<reference evidence="2 3" key="1">
    <citation type="journal article" date="2020" name="Microorganisms">
        <title>Osmotic Adaptation and Compatible Solute Biosynthesis of Phototrophic Bacteria as Revealed from Genome Analyses.</title>
        <authorList>
            <person name="Imhoff J.F."/>
            <person name="Rahn T."/>
            <person name="Kunzel S."/>
            <person name="Keller A."/>
            <person name="Neulinger S.C."/>
        </authorList>
    </citation>
    <scope>NUCLEOTIDE SEQUENCE [LARGE SCALE GENOMIC DNA]</scope>
    <source>
        <strain evidence="2 3">DSM 21303</strain>
    </source>
</reference>
<dbReference type="RefSeq" id="WP_200386805.1">
    <property type="nucleotide sequence ID" value="NZ_NRSD01000003.1"/>
</dbReference>
<evidence type="ECO:0000313" key="3">
    <source>
        <dbReference type="Proteomes" id="UP001138802"/>
    </source>
</evidence>
<gene>
    <name evidence="2" type="ORF">CKO25_04905</name>
</gene>
<feature type="transmembrane region" description="Helical" evidence="1">
    <location>
        <begin position="180"/>
        <end position="199"/>
    </location>
</feature>
<keyword evidence="1" id="KW-1133">Transmembrane helix</keyword>
<sequence length="215" mass="23200">MFKSNGAASSETPKKAKNTDQGSLLIALLPLVILYVAAITLISLTRSDLSGTIPYWETFLPVVAFISLLSGFGPAYVRDQPSLLYVLQQALHWGILIGLLWLLHTQGVRASLNEQEYLIMMLYLLGLGSLLAGLHMDWKFAVFGAFMVFCTFVLSSPENTALLGTIGDTFGITNAQEHPMTFIAITGCVAFLASTLILIGTRGAIMSKRAAAARA</sequence>
<evidence type="ECO:0000313" key="2">
    <source>
        <dbReference type="EMBL" id="MBK1644005.1"/>
    </source>
</evidence>
<feature type="transmembrane region" description="Helical" evidence="1">
    <location>
        <begin position="115"/>
        <end position="133"/>
    </location>
</feature>
<comment type="caution">
    <text evidence="2">The sequence shown here is derived from an EMBL/GenBank/DDBJ whole genome shotgun (WGS) entry which is preliminary data.</text>
</comment>